<dbReference type="RefSeq" id="WP_311725210.1">
    <property type="nucleotide sequence ID" value="NZ_JAVRFD010000008.1"/>
</dbReference>
<dbReference type="PROSITE" id="PS51257">
    <property type="entry name" value="PROKAR_LIPOPROTEIN"/>
    <property type="match status" value="1"/>
</dbReference>
<dbReference type="SUPFAM" id="SSF51989">
    <property type="entry name" value="Glycosyl hydrolases family 6, cellulases"/>
    <property type="match status" value="1"/>
</dbReference>
<dbReference type="PROSITE" id="PS00655">
    <property type="entry name" value="GLYCOSYL_HYDROL_F6_1"/>
    <property type="match status" value="1"/>
</dbReference>
<evidence type="ECO:0000256" key="4">
    <source>
        <dbReference type="ARBA" id="ARBA00023157"/>
    </source>
</evidence>
<evidence type="ECO:0000256" key="6">
    <source>
        <dbReference type="ARBA" id="ARBA00023295"/>
    </source>
</evidence>
<name>A0ABU2XFP3_9ACTN</name>
<feature type="region of interest" description="Disordered" evidence="10">
    <location>
        <begin position="252"/>
        <end position="325"/>
    </location>
</feature>
<dbReference type="PANTHER" id="PTHR34876:SF4">
    <property type="entry name" value="1,4-BETA-D-GLUCAN CELLOBIOHYDROLASE C-RELATED"/>
    <property type="match status" value="1"/>
</dbReference>
<reference evidence="11" key="1">
    <citation type="submission" date="2024-05" db="EMBL/GenBank/DDBJ databases">
        <title>30 novel species of actinomycetes from the DSMZ collection.</title>
        <authorList>
            <person name="Nouioui I."/>
        </authorList>
    </citation>
    <scope>NUCLEOTIDE SEQUENCE</scope>
    <source>
        <strain evidence="11">DSM 41529</strain>
    </source>
</reference>
<dbReference type="EMBL" id="JAVRFD010000008">
    <property type="protein sequence ID" value="MDT0544760.1"/>
    <property type="molecule type" value="Genomic_DNA"/>
</dbReference>
<protein>
    <recommendedName>
        <fullName evidence="9">Glucanase</fullName>
        <ecNumber evidence="9">3.2.1.-</ecNumber>
    </recommendedName>
</protein>
<keyword evidence="5 9" id="KW-0119">Carbohydrate metabolism</keyword>
<keyword evidence="2 9" id="KW-0378">Hydrolase</keyword>
<evidence type="ECO:0000256" key="8">
    <source>
        <dbReference type="PROSITE-ProRule" id="PRU10056"/>
    </source>
</evidence>
<evidence type="ECO:0000313" key="12">
    <source>
        <dbReference type="Proteomes" id="UP001180754"/>
    </source>
</evidence>
<evidence type="ECO:0000256" key="9">
    <source>
        <dbReference type="RuleBase" id="RU361186"/>
    </source>
</evidence>
<dbReference type="GO" id="GO:0016787">
    <property type="term" value="F:hydrolase activity"/>
    <property type="evidence" value="ECO:0007669"/>
    <property type="project" value="UniProtKB-KW"/>
</dbReference>
<keyword evidence="1" id="KW-0732">Signal</keyword>
<dbReference type="Proteomes" id="UP001180754">
    <property type="component" value="Unassembled WGS sequence"/>
</dbReference>
<dbReference type="InterPro" id="IPR001524">
    <property type="entry name" value="Glyco_hydro_6_CS"/>
</dbReference>
<evidence type="ECO:0000256" key="5">
    <source>
        <dbReference type="ARBA" id="ARBA00023277"/>
    </source>
</evidence>
<dbReference type="PIRSF" id="PIRSF001100">
    <property type="entry name" value="Beta_cellobiohydrolase"/>
    <property type="match status" value="1"/>
</dbReference>
<comment type="similarity">
    <text evidence="9">Belongs to the glycosyl hydrolase family 6.</text>
</comment>
<evidence type="ECO:0000256" key="10">
    <source>
        <dbReference type="SAM" id="MobiDB-lite"/>
    </source>
</evidence>
<evidence type="ECO:0000256" key="7">
    <source>
        <dbReference type="ARBA" id="ARBA00023326"/>
    </source>
</evidence>
<dbReference type="PANTHER" id="PTHR34876">
    <property type="match status" value="1"/>
</dbReference>
<gene>
    <name evidence="11" type="ORF">RND15_18910</name>
</gene>
<dbReference type="PRINTS" id="PR00733">
    <property type="entry name" value="GLHYDRLASE6"/>
</dbReference>
<feature type="compositionally biased region" description="Basic and acidic residues" evidence="10">
    <location>
        <begin position="271"/>
        <end position="282"/>
    </location>
</feature>
<dbReference type="Gene3D" id="3.20.20.40">
    <property type="entry name" value="1, 4-beta cellobiohydrolase"/>
    <property type="match status" value="1"/>
</dbReference>
<evidence type="ECO:0000256" key="2">
    <source>
        <dbReference type="ARBA" id="ARBA00022801"/>
    </source>
</evidence>
<dbReference type="EC" id="3.2.1.-" evidence="9"/>
<evidence type="ECO:0000313" key="11">
    <source>
        <dbReference type="EMBL" id="MDT0544760.1"/>
    </source>
</evidence>
<sequence length="371" mass="39792">MAVKGLRKAIARYGAPTAGCVVALLALTGCLGSPGAPERRGGLWVNPDNPAARHARDQRRAGRYADARLMRRIADEPLAEWLGPNPRDRVRLVTESAAREHRTPVLVAYHIPYRDCGHYSAGGARNDREYLDWIREIVSGIGDRKAIVVLEPDAVAQVVDGCVPERLRGPRLALLRDAVAMLSAPPGTQVYLDAGNPGWIRNTQRLVEPLWESGIEQADGFSLNVSNFQPTQLTRAYGHRLSTQLGGAHFIIDTSRNGNGPLTRGGEGGAEDAKGGARDDAKGGGGSAGHPGTGAGTRHRVVGGEENWCNPPGRALGEPPSTRTGDPSIDAYLWIKRPGESDGTCNGGPPAGRWWTEYALDLARNAKARHR</sequence>
<proteinExistence type="inferred from homology"/>
<keyword evidence="12" id="KW-1185">Reference proteome</keyword>
<keyword evidence="6 9" id="KW-0326">Glycosidase</keyword>
<accession>A0ABU2XFP3</accession>
<feature type="active site" evidence="8">
    <location>
        <position position="115"/>
    </location>
</feature>
<dbReference type="Pfam" id="PF01341">
    <property type="entry name" value="Glyco_hydro_6"/>
    <property type="match status" value="1"/>
</dbReference>
<feature type="compositionally biased region" description="Gly residues" evidence="10">
    <location>
        <begin position="283"/>
        <end position="295"/>
    </location>
</feature>
<dbReference type="InterPro" id="IPR036434">
    <property type="entry name" value="Beta_cellobiohydrolase_sf"/>
</dbReference>
<organism evidence="11 12">
    <name type="scientific">Streptomyces lonegramiae</name>
    <dbReference type="NCBI Taxonomy" id="3075524"/>
    <lineage>
        <taxon>Bacteria</taxon>
        <taxon>Bacillati</taxon>
        <taxon>Actinomycetota</taxon>
        <taxon>Actinomycetes</taxon>
        <taxon>Kitasatosporales</taxon>
        <taxon>Streptomycetaceae</taxon>
        <taxon>Streptomyces</taxon>
    </lineage>
</organism>
<evidence type="ECO:0000256" key="1">
    <source>
        <dbReference type="ARBA" id="ARBA00022729"/>
    </source>
</evidence>
<keyword evidence="4" id="KW-1015">Disulfide bond</keyword>
<comment type="caution">
    <text evidence="11">The sequence shown here is derived from an EMBL/GenBank/DDBJ whole genome shotgun (WGS) entry which is preliminary data.</text>
</comment>
<dbReference type="InterPro" id="IPR016288">
    <property type="entry name" value="Beta_cellobiohydrolase"/>
</dbReference>
<keyword evidence="7 9" id="KW-0624">Polysaccharide degradation</keyword>
<keyword evidence="3 9" id="KW-0136">Cellulose degradation</keyword>
<evidence type="ECO:0000256" key="3">
    <source>
        <dbReference type="ARBA" id="ARBA00023001"/>
    </source>
</evidence>